<dbReference type="InterPro" id="IPR011047">
    <property type="entry name" value="Quinoprotein_ADH-like_sf"/>
</dbReference>
<name>A0A137PE38_CONC2</name>
<dbReference type="InterPro" id="IPR008893">
    <property type="entry name" value="WGR_domain"/>
</dbReference>
<dbReference type="EMBL" id="KQ964440">
    <property type="protein sequence ID" value="KXN73266.1"/>
    <property type="molecule type" value="Genomic_DNA"/>
</dbReference>
<dbReference type="Pfam" id="PF05406">
    <property type="entry name" value="WGR"/>
    <property type="match status" value="1"/>
</dbReference>
<dbReference type="PANTHER" id="PTHR30634:SF13">
    <property type="entry name" value="PROTEIN YEHF"/>
    <property type="match status" value="1"/>
</dbReference>
<proteinExistence type="predicted"/>
<feature type="domain" description="WGR" evidence="1">
    <location>
        <begin position="1"/>
        <end position="83"/>
    </location>
</feature>
<dbReference type="SUPFAM" id="SSF50998">
    <property type="entry name" value="Quinoprotein alcohol dehydrogenase-like"/>
    <property type="match status" value="1"/>
</dbReference>
<dbReference type="PROSITE" id="PS51977">
    <property type="entry name" value="WGR"/>
    <property type="match status" value="1"/>
</dbReference>
<keyword evidence="3" id="KW-1185">Reference proteome</keyword>
<dbReference type="Proteomes" id="UP000070444">
    <property type="component" value="Unassembled WGS sequence"/>
</dbReference>
<dbReference type="InterPro" id="IPR015943">
    <property type="entry name" value="WD40/YVTN_repeat-like_dom_sf"/>
</dbReference>
<dbReference type="PANTHER" id="PTHR30634">
    <property type="entry name" value="OUTER MEMBRANE LOLAB LIPOPROTEIN INSERTION APPARATUS"/>
    <property type="match status" value="1"/>
</dbReference>
<gene>
    <name evidence="2" type="ORF">CONCODRAFT_15688</name>
</gene>
<evidence type="ECO:0000313" key="3">
    <source>
        <dbReference type="Proteomes" id="UP000070444"/>
    </source>
</evidence>
<dbReference type="SMART" id="SM00773">
    <property type="entry name" value="WGR"/>
    <property type="match status" value="1"/>
</dbReference>
<dbReference type="CDD" id="cd07996">
    <property type="entry name" value="WGR_MMR_like"/>
    <property type="match status" value="1"/>
</dbReference>
<dbReference type="SUPFAM" id="SSF142921">
    <property type="entry name" value="WGR domain-like"/>
    <property type="match status" value="1"/>
</dbReference>
<sequence length="492" mass="54897">MAEEITYLELSENSGSSHKFYEVIVSNTNVSIRFGRIGDSGRTQLSNYASYSLARRFADKKISEKLKKGYERAIAGQRQKRSITRRIILSSQSSAKQAPILWKFDTGSPAFGIYVNNKTCWVGNQAGNIFGLDHNGQVQINYHLPEGVKCLVEDDIWLYAGCDDGNVYDISGKIPRVSYQIAQDVDIYWLDVNNGVLGVSDADGRVARMNYNDECEWLKNSTGCSGWMVRCGDEGICHGHSEGVTMYSNVDGNVLWKQSTRGSVLFGWNTQNMLYVGTSDKKIYTFNKKGVRKTTHDCDDSVFSCAATQNDKYIFSGDSHSSIYCFTQDGQRLWKLGTGCGSAYSMQYMNERLYIVTTSGVLACIDVSETAIQAAKEGDVPKPKELKAPPVNTDGTLSSTTLETTTDINQGIILECIREKGKLRMRVVSDGFDPELNVQFPKNIREENVRYLVDAIKVSATGSFYRAHGNIKKIILDDFTSVPTDNKKRRLV</sequence>
<organism evidence="2 3">
    <name type="scientific">Conidiobolus coronatus (strain ATCC 28846 / CBS 209.66 / NRRL 28638)</name>
    <name type="common">Delacroixia coronata</name>
    <dbReference type="NCBI Taxonomy" id="796925"/>
    <lineage>
        <taxon>Eukaryota</taxon>
        <taxon>Fungi</taxon>
        <taxon>Fungi incertae sedis</taxon>
        <taxon>Zoopagomycota</taxon>
        <taxon>Entomophthoromycotina</taxon>
        <taxon>Entomophthoromycetes</taxon>
        <taxon>Entomophthorales</taxon>
        <taxon>Ancylistaceae</taxon>
        <taxon>Conidiobolus</taxon>
    </lineage>
</organism>
<dbReference type="InterPro" id="IPR036930">
    <property type="entry name" value="WGR_dom_sf"/>
</dbReference>
<accession>A0A137PE38</accession>
<dbReference type="OrthoDB" id="10648004at2759"/>
<dbReference type="Gene3D" id="2.20.140.10">
    <property type="entry name" value="WGR domain"/>
    <property type="match status" value="1"/>
</dbReference>
<dbReference type="Gene3D" id="2.130.10.10">
    <property type="entry name" value="YVTN repeat-like/Quinoprotein amine dehydrogenase"/>
    <property type="match status" value="1"/>
</dbReference>
<dbReference type="InterPro" id="IPR049809">
    <property type="entry name" value="YehF/YfeS-like_WGR"/>
</dbReference>
<protein>
    <submittedName>
        <fullName evidence="2">Putative WGR domain-containing protein</fullName>
    </submittedName>
</protein>
<evidence type="ECO:0000313" key="2">
    <source>
        <dbReference type="EMBL" id="KXN73266.1"/>
    </source>
</evidence>
<evidence type="ECO:0000259" key="1">
    <source>
        <dbReference type="PROSITE" id="PS51977"/>
    </source>
</evidence>
<dbReference type="AlphaFoldDB" id="A0A137PE38"/>
<reference evidence="2 3" key="1">
    <citation type="journal article" date="2015" name="Genome Biol. Evol.">
        <title>Phylogenomic analyses indicate that early fungi evolved digesting cell walls of algal ancestors of land plants.</title>
        <authorList>
            <person name="Chang Y."/>
            <person name="Wang S."/>
            <person name="Sekimoto S."/>
            <person name="Aerts A.L."/>
            <person name="Choi C."/>
            <person name="Clum A."/>
            <person name="LaButti K.M."/>
            <person name="Lindquist E.A."/>
            <person name="Yee Ngan C."/>
            <person name="Ohm R.A."/>
            <person name="Salamov A.A."/>
            <person name="Grigoriev I.V."/>
            <person name="Spatafora J.W."/>
            <person name="Berbee M.L."/>
        </authorList>
    </citation>
    <scope>NUCLEOTIDE SEQUENCE [LARGE SCALE GENOMIC DNA]</scope>
    <source>
        <strain evidence="2 3">NRRL 28638</strain>
    </source>
</reference>
<dbReference type="InterPro" id="IPR050458">
    <property type="entry name" value="LolB"/>
</dbReference>